<sequence length="597" mass="66733">MSRRSRASSNKAIPPACLASLNNPGFFLAHGCKGSLDICEYLRECDATSPQSVRRLCLYDLKSLSAGHGHGTARKWALQLYKEKKHDTGWTRTVQEYLQSPEYGSWKDARQKESFRRAAGQAHIRLDMTTAAIEQMKNERQADLESCAASSEISSCSSLPNPTVKRKAVTHATWIAEQARDTTLEASHNPAVELEEITDVEFQSQDQIPCADHAPNTIPGAKSTVKDWQAWILSTGKDVGITVDRARAKIPEKKKTCNLLWGGIIDLSGTDVNLKEYFTDAELEEMRVDFEEDVRLEDISNEDRERLTKVMDAVRGIVDAAGSNSNDDTINAIERLTFENDHTSIKLRRAVQNYALNTMTMTGSASEAAMDNATSGFLVKQLVNAKRNTWQLEEGELQCQASQKARTGDATGENAKSAIGQKLDLRVTLYDTTDNLEGLAYLRSGGLPRPGIQKFRDDRFDLAQCLAEIAFTFAKANAGVSEEDIGRFFVLGCQSYEWNTYVYGLRWRIPGIYCFGLLKKHRLPQTLRTIPVIENGVHTLMRIQETLQKMMVVANRVATAKAQLDSRNRRKTMPSSHYGYAREPAAGFMARKRRKTG</sequence>
<proteinExistence type="predicted"/>
<gene>
    <name evidence="1" type="ORF">HDU87_003410</name>
</gene>
<evidence type="ECO:0000313" key="2">
    <source>
        <dbReference type="Proteomes" id="UP001212152"/>
    </source>
</evidence>
<dbReference type="AlphaFoldDB" id="A0AAD5XRA4"/>
<organism evidence="1 2">
    <name type="scientific">Geranomyces variabilis</name>
    <dbReference type="NCBI Taxonomy" id="109894"/>
    <lineage>
        <taxon>Eukaryota</taxon>
        <taxon>Fungi</taxon>
        <taxon>Fungi incertae sedis</taxon>
        <taxon>Chytridiomycota</taxon>
        <taxon>Chytridiomycota incertae sedis</taxon>
        <taxon>Chytridiomycetes</taxon>
        <taxon>Spizellomycetales</taxon>
        <taxon>Powellomycetaceae</taxon>
        <taxon>Geranomyces</taxon>
    </lineage>
</organism>
<reference evidence="1" key="1">
    <citation type="submission" date="2020-05" db="EMBL/GenBank/DDBJ databases">
        <title>Phylogenomic resolution of chytrid fungi.</title>
        <authorList>
            <person name="Stajich J.E."/>
            <person name="Amses K."/>
            <person name="Simmons R."/>
            <person name="Seto K."/>
            <person name="Myers J."/>
            <person name="Bonds A."/>
            <person name="Quandt C.A."/>
            <person name="Barry K."/>
            <person name="Liu P."/>
            <person name="Grigoriev I."/>
            <person name="Longcore J.E."/>
            <person name="James T.Y."/>
        </authorList>
    </citation>
    <scope>NUCLEOTIDE SEQUENCE</scope>
    <source>
        <strain evidence="1">JEL0379</strain>
    </source>
</reference>
<comment type="caution">
    <text evidence="1">The sequence shown here is derived from an EMBL/GenBank/DDBJ whole genome shotgun (WGS) entry which is preliminary data.</text>
</comment>
<evidence type="ECO:0000313" key="1">
    <source>
        <dbReference type="EMBL" id="KAJ3178587.1"/>
    </source>
</evidence>
<keyword evidence="2" id="KW-1185">Reference proteome</keyword>
<protein>
    <submittedName>
        <fullName evidence="1">Uncharacterized protein</fullName>
    </submittedName>
</protein>
<name>A0AAD5XRA4_9FUNG</name>
<dbReference type="EMBL" id="JADGJQ010000025">
    <property type="protein sequence ID" value="KAJ3178587.1"/>
    <property type="molecule type" value="Genomic_DNA"/>
</dbReference>
<accession>A0AAD5XRA4</accession>
<dbReference type="Proteomes" id="UP001212152">
    <property type="component" value="Unassembled WGS sequence"/>
</dbReference>